<dbReference type="GO" id="GO:0005829">
    <property type="term" value="C:cytosol"/>
    <property type="evidence" value="ECO:0007669"/>
    <property type="project" value="TreeGrafter"/>
</dbReference>
<dbReference type="RefSeq" id="WP_249300166.1">
    <property type="nucleotide sequence ID" value="NZ_JACRSP010000002.1"/>
</dbReference>
<dbReference type="NCBIfam" id="TIGR01549">
    <property type="entry name" value="HAD-SF-IA-v1"/>
    <property type="match status" value="1"/>
</dbReference>
<evidence type="ECO:0000313" key="1">
    <source>
        <dbReference type="EMBL" id="MBC8536378.1"/>
    </source>
</evidence>
<comment type="caution">
    <text evidence="1">The sequence shown here is derived from an EMBL/GenBank/DDBJ whole genome shotgun (WGS) entry which is preliminary data.</text>
</comment>
<dbReference type="PRINTS" id="PR00413">
    <property type="entry name" value="HADHALOGNASE"/>
</dbReference>
<dbReference type="InterPro" id="IPR006439">
    <property type="entry name" value="HAD-SF_hydro_IA"/>
</dbReference>
<dbReference type="InterPro" id="IPR036412">
    <property type="entry name" value="HAD-like_sf"/>
</dbReference>
<gene>
    <name evidence="1" type="ORF">H8695_06685</name>
</gene>
<protein>
    <submittedName>
        <fullName evidence="1">HAD family hydrolase</fullName>
    </submittedName>
</protein>
<dbReference type="EMBL" id="JACRSP010000002">
    <property type="protein sequence ID" value="MBC8536378.1"/>
    <property type="molecule type" value="Genomic_DNA"/>
</dbReference>
<dbReference type="SFLD" id="SFLDS00003">
    <property type="entry name" value="Haloacid_Dehalogenase"/>
    <property type="match status" value="1"/>
</dbReference>
<dbReference type="PANTHER" id="PTHR43434:SF1">
    <property type="entry name" value="PHOSPHOGLYCOLATE PHOSPHATASE"/>
    <property type="match status" value="1"/>
</dbReference>
<keyword evidence="1" id="KW-0378">Hydrolase</keyword>
<organism evidence="1 2">
    <name type="scientific">Feifania hominis</name>
    <dbReference type="NCBI Taxonomy" id="2763660"/>
    <lineage>
        <taxon>Bacteria</taxon>
        <taxon>Bacillati</taxon>
        <taxon>Bacillota</taxon>
        <taxon>Clostridia</taxon>
        <taxon>Eubacteriales</taxon>
        <taxon>Feifaniaceae</taxon>
        <taxon>Feifania</taxon>
    </lineage>
</organism>
<dbReference type="GO" id="GO:0008967">
    <property type="term" value="F:phosphoglycolate phosphatase activity"/>
    <property type="evidence" value="ECO:0007669"/>
    <property type="project" value="TreeGrafter"/>
</dbReference>
<dbReference type="AlphaFoldDB" id="A0A926DD29"/>
<proteinExistence type="predicted"/>
<dbReference type="InterPro" id="IPR041492">
    <property type="entry name" value="HAD_2"/>
</dbReference>
<keyword evidence="2" id="KW-1185">Reference proteome</keyword>
<dbReference type="InterPro" id="IPR023214">
    <property type="entry name" value="HAD_sf"/>
</dbReference>
<evidence type="ECO:0000313" key="2">
    <source>
        <dbReference type="Proteomes" id="UP000620366"/>
    </source>
</evidence>
<dbReference type="SFLD" id="SFLDG01129">
    <property type="entry name" value="C1.5:_HAD__Beta-PGM__Phosphata"/>
    <property type="match status" value="1"/>
</dbReference>
<reference evidence="1" key="1">
    <citation type="submission" date="2020-08" db="EMBL/GenBank/DDBJ databases">
        <title>Genome public.</title>
        <authorList>
            <person name="Liu C."/>
            <person name="Sun Q."/>
        </authorList>
    </citation>
    <scope>NUCLEOTIDE SEQUENCE</scope>
    <source>
        <strain evidence="1">BX7</strain>
    </source>
</reference>
<dbReference type="SFLD" id="SFLDG01135">
    <property type="entry name" value="C1.5.6:_HAD__Beta-PGM__Phospha"/>
    <property type="match status" value="1"/>
</dbReference>
<dbReference type="InterPro" id="IPR050155">
    <property type="entry name" value="HAD-like_hydrolase_sf"/>
</dbReference>
<dbReference type="Gene3D" id="3.40.50.1000">
    <property type="entry name" value="HAD superfamily/HAD-like"/>
    <property type="match status" value="1"/>
</dbReference>
<dbReference type="Gene3D" id="1.10.150.240">
    <property type="entry name" value="Putative phosphatase, domain 2"/>
    <property type="match status" value="1"/>
</dbReference>
<dbReference type="InterPro" id="IPR023198">
    <property type="entry name" value="PGP-like_dom2"/>
</dbReference>
<dbReference type="Pfam" id="PF13419">
    <property type="entry name" value="HAD_2"/>
    <property type="match status" value="1"/>
</dbReference>
<sequence length="222" mass="24410">MKHYQALIFDFDGTLANTLPDIAAAGNHVLTSMGLAAHDVDYYRNVVGDGQVAFIKKILRPEDCTQENIEKFSELYSTYFSAHADTLTTPFPGMVDAVQKLRAAGYKLAVLTNKNDAFANRSARRYFGDGAFDFVRGGVKGFPLKPAPDGAFLVCEAIGVKPADCLFIGDGYHDVRTGKNAGMDTLAVSWGYRPRQELVEEQPTYLVDSVDEMLRLLLEGRA</sequence>
<dbReference type="Proteomes" id="UP000620366">
    <property type="component" value="Unassembled WGS sequence"/>
</dbReference>
<dbReference type="SUPFAM" id="SSF56784">
    <property type="entry name" value="HAD-like"/>
    <property type="match status" value="1"/>
</dbReference>
<dbReference type="PANTHER" id="PTHR43434">
    <property type="entry name" value="PHOSPHOGLYCOLATE PHOSPHATASE"/>
    <property type="match status" value="1"/>
</dbReference>
<name>A0A926DD29_9FIRM</name>
<dbReference type="NCBIfam" id="TIGR01509">
    <property type="entry name" value="HAD-SF-IA-v3"/>
    <property type="match status" value="1"/>
</dbReference>
<accession>A0A926DD29</accession>
<dbReference type="GO" id="GO:0006281">
    <property type="term" value="P:DNA repair"/>
    <property type="evidence" value="ECO:0007669"/>
    <property type="project" value="TreeGrafter"/>
</dbReference>